<organism evidence="4 5">
    <name type="scientific">Rotaria socialis</name>
    <dbReference type="NCBI Taxonomy" id="392032"/>
    <lineage>
        <taxon>Eukaryota</taxon>
        <taxon>Metazoa</taxon>
        <taxon>Spiralia</taxon>
        <taxon>Gnathifera</taxon>
        <taxon>Rotifera</taxon>
        <taxon>Eurotatoria</taxon>
        <taxon>Bdelloidea</taxon>
        <taxon>Philodinida</taxon>
        <taxon>Philodinidae</taxon>
        <taxon>Rotaria</taxon>
    </lineage>
</organism>
<sequence>KEDQEERISTLEKRYLTIQKETAHLNELNNRLENELTTKDNQYQHGEEKYQALQDKCDLLEQKFQYQNEIDLSLKQNGLPLSAYSSSEDKFHQLQNEYDDLHMELTRVIYSF</sequence>
<dbReference type="PANTHER" id="PTHR12587:SF20">
    <property type="entry name" value="LIPRIN-ALPHA, ISOFORM E"/>
    <property type="match status" value="1"/>
</dbReference>
<dbReference type="GO" id="GO:0048786">
    <property type="term" value="C:presynaptic active zone"/>
    <property type="evidence" value="ECO:0007669"/>
    <property type="project" value="TreeGrafter"/>
</dbReference>
<dbReference type="GO" id="GO:0050808">
    <property type="term" value="P:synapse organization"/>
    <property type="evidence" value="ECO:0007669"/>
    <property type="project" value="TreeGrafter"/>
</dbReference>
<dbReference type="AlphaFoldDB" id="A0A821N112"/>
<feature type="coiled-coil region" evidence="2">
    <location>
        <begin position="1"/>
        <end position="104"/>
    </location>
</feature>
<evidence type="ECO:0000256" key="2">
    <source>
        <dbReference type="SAM" id="Coils"/>
    </source>
</evidence>
<proteinExistence type="predicted"/>
<keyword evidence="1" id="KW-0677">Repeat</keyword>
<evidence type="ECO:0000313" key="4">
    <source>
        <dbReference type="EMBL" id="CAF4778488.1"/>
    </source>
</evidence>
<evidence type="ECO:0000313" key="5">
    <source>
        <dbReference type="Proteomes" id="UP000663873"/>
    </source>
</evidence>
<dbReference type="Proteomes" id="UP000663873">
    <property type="component" value="Unassembled WGS sequence"/>
</dbReference>
<gene>
    <name evidence="4" type="ORF">UJA718_LOCUS40262</name>
</gene>
<accession>A0A821N112</accession>
<reference evidence="4" key="1">
    <citation type="submission" date="2021-02" db="EMBL/GenBank/DDBJ databases">
        <authorList>
            <person name="Nowell W R."/>
        </authorList>
    </citation>
    <scope>NUCLEOTIDE SEQUENCE</scope>
</reference>
<evidence type="ECO:0000256" key="1">
    <source>
        <dbReference type="ARBA" id="ARBA00022737"/>
    </source>
</evidence>
<keyword evidence="2" id="KW-0175">Coiled coil</keyword>
<dbReference type="Pfam" id="PF25526">
    <property type="entry name" value="LIP-1"/>
    <property type="match status" value="1"/>
</dbReference>
<feature type="domain" description="Liprin-alpha CC2" evidence="3">
    <location>
        <begin position="1"/>
        <end position="108"/>
    </location>
</feature>
<dbReference type="InterPro" id="IPR057892">
    <property type="entry name" value="LIP-1_CC2"/>
</dbReference>
<protein>
    <recommendedName>
        <fullName evidence="3">Liprin-alpha CC2 domain-containing protein</fullName>
    </recommendedName>
</protein>
<feature type="non-terminal residue" evidence="4">
    <location>
        <position position="1"/>
    </location>
</feature>
<name>A0A821N112_9BILA</name>
<comment type="caution">
    <text evidence="4">The sequence shown here is derived from an EMBL/GenBank/DDBJ whole genome shotgun (WGS) entry which is preliminary data.</text>
</comment>
<dbReference type="EMBL" id="CAJOBP010044182">
    <property type="protein sequence ID" value="CAF4778488.1"/>
    <property type="molecule type" value="Genomic_DNA"/>
</dbReference>
<dbReference type="InterPro" id="IPR029515">
    <property type="entry name" value="Liprin"/>
</dbReference>
<dbReference type="PANTHER" id="PTHR12587">
    <property type="entry name" value="LAR INTERACTING PROTEIN LIP -RELATED PROTEIN"/>
    <property type="match status" value="1"/>
</dbReference>
<keyword evidence="5" id="KW-1185">Reference proteome</keyword>
<evidence type="ECO:0000259" key="3">
    <source>
        <dbReference type="Pfam" id="PF25526"/>
    </source>
</evidence>